<feature type="compositionally biased region" description="Basic and acidic residues" evidence="13">
    <location>
        <begin position="484"/>
        <end position="493"/>
    </location>
</feature>
<name>A0A9X7JRZ5_9ACTN</name>
<dbReference type="Proteomes" id="UP000242427">
    <property type="component" value="Unassembled WGS sequence"/>
</dbReference>
<dbReference type="InterPro" id="IPR045357">
    <property type="entry name" value="Aminopeptidase_N-like_N"/>
</dbReference>
<dbReference type="Pfam" id="PF01433">
    <property type="entry name" value="Peptidase_M1"/>
    <property type="match status" value="1"/>
</dbReference>
<keyword evidence="14" id="KW-0732">Signal</keyword>
<dbReference type="AlphaFoldDB" id="A0A9X7JRZ5"/>
<feature type="region of interest" description="Disordered" evidence="13">
    <location>
        <begin position="462"/>
        <end position="506"/>
    </location>
</feature>
<dbReference type="EC" id="3.4.11.2" evidence="4"/>
<evidence type="ECO:0000256" key="6">
    <source>
        <dbReference type="ARBA" id="ARBA00022670"/>
    </source>
</evidence>
<dbReference type="PANTHER" id="PTHR11533">
    <property type="entry name" value="PROTEASE M1 ZINC METALLOPROTEASE"/>
    <property type="match status" value="1"/>
</dbReference>
<evidence type="ECO:0000256" key="2">
    <source>
        <dbReference type="ARBA" id="ARBA00001947"/>
    </source>
</evidence>
<evidence type="ECO:0000256" key="4">
    <source>
        <dbReference type="ARBA" id="ARBA00012564"/>
    </source>
</evidence>
<evidence type="ECO:0000256" key="8">
    <source>
        <dbReference type="ARBA" id="ARBA00022801"/>
    </source>
</evidence>
<feature type="domain" description="Aminopeptidase N-like N-terminal" evidence="16">
    <location>
        <begin position="51"/>
        <end position="219"/>
    </location>
</feature>
<evidence type="ECO:0000256" key="10">
    <source>
        <dbReference type="ARBA" id="ARBA00023049"/>
    </source>
</evidence>
<dbReference type="Gene3D" id="2.60.40.1730">
    <property type="entry name" value="tricorn interacting facor f3 domain"/>
    <property type="match status" value="1"/>
</dbReference>
<dbReference type="CDD" id="cd09603">
    <property type="entry name" value="M1_APN_like"/>
    <property type="match status" value="1"/>
</dbReference>
<proteinExistence type="inferred from homology"/>
<comment type="catalytic activity">
    <reaction evidence="1">
        <text>Release of an N-terminal amino acid, Xaa-|-Yaa- from a peptide, amide or arylamide. Xaa is preferably Ala, but may be most amino acids including Pro (slow action). When a terminal hydrophobic residue is followed by a prolyl residue, the two may be released as an intact Xaa-Pro dipeptide.</text>
        <dbReference type="EC" id="3.4.11.2"/>
    </reaction>
</comment>
<evidence type="ECO:0000256" key="7">
    <source>
        <dbReference type="ARBA" id="ARBA00022723"/>
    </source>
</evidence>
<dbReference type="Gene3D" id="1.10.390.10">
    <property type="entry name" value="Neutral Protease Domain 2"/>
    <property type="match status" value="1"/>
</dbReference>
<evidence type="ECO:0000313" key="18">
    <source>
        <dbReference type="Proteomes" id="UP000242427"/>
    </source>
</evidence>
<evidence type="ECO:0000313" key="17">
    <source>
        <dbReference type="EMBL" id="PSJ28848.1"/>
    </source>
</evidence>
<gene>
    <name evidence="17" type="ORF">B7P34_10400</name>
</gene>
<dbReference type="RefSeq" id="WP_106675551.1">
    <property type="nucleotide sequence ID" value="NZ_PXWG01000017.1"/>
</dbReference>
<dbReference type="GO" id="GO:0008237">
    <property type="term" value="F:metallopeptidase activity"/>
    <property type="evidence" value="ECO:0007669"/>
    <property type="project" value="UniProtKB-KW"/>
</dbReference>
<dbReference type="GO" id="GO:0008270">
    <property type="term" value="F:zinc ion binding"/>
    <property type="evidence" value="ECO:0007669"/>
    <property type="project" value="InterPro"/>
</dbReference>
<comment type="cofactor">
    <cofactor evidence="2">
        <name>Zn(2+)</name>
        <dbReference type="ChEBI" id="CHEBI:29105"/>
    </cofactor>
</comment>
<evidence type="ECO:0000256" key="9">
    <source>
        <dbReference type="ARBA" id="ARBA00022833"/>
    </source>
</evidence>
<dbReference type="InterPro" id="IPR050344">
    <property type="entry name" value="Peptidase_M1_aminopeptidases"/>
</dbReference>
<dbReference type="Pfam" id="PF17900">
    <property type="entry name" value="Peptidase_M1_N"/>
    <property type="match status" value="1"/>
</dbReference>
<feature type="domain" description="Peptidase M1 membrane alanine aminopeptidase" evidence="15">
    <location>
        <begin position="312"/>
        <end position="455"/>
    </location>
</feature>
<accession>A0A9X7JRZ5</accession>
<sequence>MRRGLTTLTSAVAACLLLAVPASAAGPAPGAAGVGDPYYPDAGNGGYDVAHYDLRLKYQPRTDRLDGTATLLATATRNLSRFNLDFLLDVDEVLVNGKKAAFARSGTHELEVTPATALAQGSPLTVVVRYGGTPSEKKIDGAAAWHRTADGAVVVDEPTSAPWWYPSNDHPSDKATYDISVAVPDGLQAISNGVLASRTSKLGWTRYNWRSAAPQATYLSTLAIGRFDITEGTTASGIPVVNAYGKGLGDNLAPARASLERTGEVVDWESSLFGPYPFAAAGGFVPDVPGYGAVETQTRPFYTPGMFENGAFMEVVVHETAHQWFGNSVSVRNWRDLWLSEGFATYAQWLWSEKEGEGTAQELADHAYSSTPADDPFWQVRPADPGAGQPFHNAVYRRGAMALQALRNRIGDRDFFAVLKRWQEERRYGNATVQDFVRLSERVSGKPLQRLFDAWLFTPSKPAPMPRAGGGGGASSLASQARAPEPRSWKKIEAAQSAHRWPSHRH</sequence>
<feature type="chain" id="PRO_5040967216" description="Aminopeptidase N" evidence="14">
    <location>
        <begin position="25"/>
        <end position="506"/>
    </location>
</feature>
<dbReference type="GO" id="GO:0006508">
    <property type="term" value="P:proteolysis"/>
    <property type="evidence" value="ECO:0007669"/>
    <property type="project" value="UniProtKB-KW"/>
</dbReference>
<reference evidence="17 18" key="1">
    <citation type="submission" date="2018-03" db="EMBL/GenBank/DDBJ databases">
        <title>Chitinolytic properties of Streptosporangium nondiastaticum TBG75A20.</title>
        <authorList>
            <person name="Gayathri V."/>
            <person name="Shiburaj S."/>
        </authorList>
    </citation>
    <scope>NUCLEOTIDE SEQUENCE [LARGE SCALE GENOMIC DNA]</scope>
    <source>
        <strain evidence="17 18">TBG75A20</strain>
    </source>
</reference>
<dbReference type="EMBL" id="PXWG01000017">
    <property type="protein sequence ID" value="PSJ28848.1"/>
    <property type="molecule type" value="Genomic_DNA"/>
</dbReference>
<feature type="signal peptide" evidence="14">
    <location>
        <begin position="1"/>
        <end position="24"/>
    </location>
</feature>
<dbReference type="InterPro" id="IPR027268">
    <property type="entry name" value="Peptidase_M4/M1_CTD_sf"/>
</dbReference>
<evidence type="ECO:0000256" key="13">
    <source>
        <dbReference type="SAM" id="MobiDB-lite"/>
    </source>
</evidence>
<dbReference type="PANTHER" id="PTHR11533:SF297">
    <property type="entry name" value="AMINOPEPTIDASE N"/>
    <property type="match status" value="1"/>
</dbReference>
<keyword evidence="7" id="KW-0479">Metal-binding</keyword>
<comment type="caution">
    <text evidence="17">The sequence shown here is derived from an EMBL/GenBank/DDBJ whole genome shotgun (WGS) entry which is preliminary data.</text>
</comment>
<evidence type="ECO:0000259" key="15">
    <source>
        <dbReference type="Pfam" id="PF01433"/>
    </source>
</evidence>
<organism evidence="17 18">
    <name type="scientific">Streptosporangium nondiastaticum</name>
    <dbReference type="NCBI Taxonomy" id="35764"/>
    <lineage>
        <taxon>Bacteria</taxon>
        <taxon>Bacillati</taxon>
        <taxon>Actinomycetota</taxon>
        <taxon>Actinomycetes</taxon>
        <taxon>Streptosporangiales</taxon>
        <taxon>Streptosporangiaceae</taxon>
        <taxon>Streptosporangium</taxon>
    </lineage>
</organism>
<evidence type="ECO:0000256" key="1">
    <source>
        <dbReference type="ARBA" id="ARBA00000098"/>
    </source>
</evidence>
<dbReference type="InterPro" id="IPR001930">
    <property type="entry name" value="Peptidase_M1"/>
</dbReference>
<protein>
    <recommendedName>
        <fullName evidence="5">Aminopeptidase N</fullName>
        <ecNumber evidence="4">3.4.11.2</ecNumber>
    </recommendedName>
    <alternativeName>
        <fullName evidence="11">Alanine aminopeptidase</fullName>
    </alternativeName>
    <alternativeName>
        <fullName evidence="12">Lysyl aminopeptidase</fullName>
    </alternativeName>
</protein>
<keyword evidence="8" id="KW-0378">Hydrolase</keyword>
<dbReference type="SUPFAM" id="SSF63737">
    <property type="entry name" value="Leukotriene A4 hydrolase N-terminal domain"/>
    <property type="match status" value="1"/>
</dbReference>
<dbReference type="PROSITE" id="PS51257">
    <property type="entry name" value="PROKAR_LIPOPROTEIN"/>
    <property type="match status" value="1"/>
</dbReference>
<dbReference type="PRINTS" id="PR00756">
    <property type="entry name" value="ALADIPTASE"/>
</dbReference>
<dbReference type="SUPFAM" id="SSF55486">
    <property type="entry name" value="Metalloproteases ('zincins'), catalytic domain"/>
    <property type="match status" value="1"/>
</dbReference>
<keyword evidence="9" id="KW-0862">Zinc</keyword>
<dbReference type="InterPro" id="IPR014782">
    <property type="entry name" value="Peptidase_M1_dom"/>
</dbReference>
<evidence type="ECO:0000256" key="14">
    <source>
        <dbReference type="SAM" id="SignalP"/>
    </source>
</evidence>
<keyword evidence="10" id="KW-0482">Metalloprotease</keyword>
<evidence type="ECO:0000256" key="3">
    <source>
        <dbReference type="ARBA" id="ARBA00010136"/>
    </source>
</evidence>
<keyword evidence="18" id="KW-1185">Reference proteome</keyword>
<dbReference type="GO" id="GO:0016285">
    <property type="term" value="F:alanyl aminopeptidase activity"/>
    <property type="evidence" value="ECO:0007669"/>
    <property type="project" value="UniProtKB-EC"/>
</dbReference>
<evidence type="ECO:0000256" key="5">
    <source>
        <dbReference type="ARBA" id="ARBA00015611"/>
    </source>
</evidence>
<comment type="similarity">
    <text evidence="3">Belongs to the peptidase M1 family.</text>
</comment>
<keyword evidence="6" id="KW-0645">Protease</keyword>
<dbReference type="InterPro" id="IPR042097">
    <property type="entry name" value="Aminopeptidase_N-like_N_sf"/>
</dbReference>
<evidence type="ECO:0000259" key="16">
    <source>
        <dbReference type="Pfam" id="PF17900"/>
    </source>
</evidence>
<evidence type="ECO:0000256" key="12">
    <source>
        <dbReference type="ARBA" id="ARBA00031533"/>
    </source>
</evidence>
<evidence type="ECO:0000256" key="11">
    <source>
        <dbReference type="ARBA" id="ARBA00029811"/>
    </source>
</evidence>
<dbReference type="OrthoDB" id="100605at2"/>